<dbReference type="InterPro" id="IPR016454">
    <property type="entry name" value="Cysteine_dSase"/>
</dbReference>
<dbReference type="SUPFAM" id="SSF53383">
    <property type="entry name" value="PLP-dependent transferases"/>
    <property type="match status" value="1"/>
</dbReference>
<dbReference type="RefSeq" id="WP_106220012.1">
    <property type="nucleotide sequence ID" value="NZ_PVWP01000002.1"/>
</dbReference>
<keyword evidence="13" id="KW-1185">Reference proteome</keyword>
<dbReference type="EC" id="2.8.1.7" evidence="3"/>
<dbReference type="InterPro" id="IPR015424">
    <property type="entry name" value="PyrdxlP-dep_Trfase"/>
</dbReference>
<evidence type="ECO:0000256" key="5">
    <source>
        <dbReference type="ARBA" id="ARBA00022723"/>
    </source>
</evidence>
<dbReference type="Pfam" id="PF00266">
    <property type="entry name" value="Aminotran_5"/>
    <property type="match status" value="1"/>
</dbReference>
<dbReference type="InterPro" id="IPR020578">
    <property type="entry name" value="Aminotrans_V_PyrdxlP_BS"/>
</dbReference>
<evidence type="ECO:0000256" key="2">
    <source>
        <dbReference type="ARBA" id="ARBA00006490"/>
    </source>
</evidence>
<dbReference type="PANTHER" id="PTHR11601">
    <property type="entry name" value="CYSTEINE DESULFURYLASE FAMILY MEMBER"/>
    <property type="match status" value="1"/>
</dbReference>
<gene>
    <name evidence="12" type="ORF">C7B81_04075</name>
</gene>
<name>A0ABX5FCS1_9CHRO</name>
<keyword evidence="7" id="KW-0408">Iron</keyword>
<comment type="caution">
    <text evidence="12">The sequence shown here is derived from an EMBL/GenBank/DDBJ whole genome shotgun (WGS) entry which is preliminary data.</text>
</comment>
<accession>A0ABX5FCS1</accession>
<keyword evidence="8" id="KW-0411">Iron-sulfur</keyword>
<organism evidence="12 13">
    <name type="scientific">Aphanothece cf. minutissima CCALA 015</name>
    <dbReference type="NCBI Taxonomy" id="2107695"/>
    <lineage>
        <taxon>Bacteria</taxon>
        <taxon>Bacillati</taxon>
        <taxon>Cyanobacteriota</taxon>
        <taxon>Cyanophyceae</taxon>
        <taxon>Oscillatoriophycideae</taxon>
        <taxon>Chroococcales</taxon>
        <taxon>Aphanothecaceae</taxon>
        <taxon>Aphanothece</taxon>
    </lineage>
</organism>
<dbReference type="InterPro" id="IPR000192">
    <property type="entry name" value="Aminotrans_V_dom"/>
</dbReference>
<comment type="catalytic activity">
    <reaction evidence="9">
        <text>(sulfur carrier)-H + L-cysteine = (sulfur carrier)-SH + L-alanine</text>
        <dbReference type="Rhea" id="RHEA:43892"/>
        <dbReference type="Rhea" id="RHEA-COMP:14737"/>
        <dbReference type="Rhea" id="RHEA-COMP:14739"/>
        <dbReference type="ChEBI" id="CHEBI:29917"/>
        <dbReference type="ChEBI" id="CHEBI:35235"/>
        <dbReference type="ChEBI" id="CHEBI:57972"/>
        <dbReference type="ChEBI" id="CHEBI:64428"/>
        <dbReference type="EC" id="2.8.1.7"/>
    </reaction>
</comment>
<dbReference type="Gene3D" id="3.90.1150.10">
    <property type="entry name" value="Aspartate Aminotransferase, domain 1"/>
    <property type="match status" value="1"/>
</dbReference>
<comment type="similarity">
    <text evidence="2">Belongs to the class-V pyridoxal-phosphate-dependent aminotransferase family. NifS/IscS subfamily.</text>
</comment>
<evidence type="ECO:0000256" key="6">
    <source>
        <dbReference type="ARBA" id="ARBA00022898"/>
    </source>
</evidence>
<dbReference type="PIRSF" id="PIRSF005572">
    <property type="entry name" value="NifS"/>
    <property type="match status" value="1"/>
</dbReference>
<dbReference type="InterPro" id="IPR015422">
    <property type="entry name" value="PyrdxlP-dep_Trfase_small"/>
</dbReference>
<dbReference type="PANTHER" id="PTHR11601:SF34">
    <property type="entry name" value="CYSTEINE DESULFURASE"/>
    <property type="match status" value="1"/>
</dbReference>
<comment type="cofactor">
    <cofactor evidence="1 10">
        <name>pyridoxal 5'-phosphate</name>
        <dbReference type="ChEBI" id="CHEBI:597326"/>
    </cofactor>
</comment>
<reference evidence="12 13" key="1">
    <citation type="submission" date="2018-02" db="EMBL/GenBank/DDBJ databases">
        <authorList>
            <person name="Moore K."/>
            <person name="Momper L."/>
        </authorList>
    </citation>
    <scope>NUCLEOTIDE SEQUENCE [LARGE SCALE GENOMIC DNA]</scope>
    <source>
        <strain evidence="12 13">CCALA 015</strain>
    </source>
</reference>
<evidence type="ECO:0000256" key="3">
    <source>
        <dbReference type="ARBA" id="ARBA00012239"/>
    </source>
</evidence>
<evidence type="ECO:0000256" key="7">
    <source>
        <dbReference type="ARBA" id="ARBA00023004"/>
    </source>
</evidence>
<evidence type="ECO:0000256" key="4">
    <source>
        <dbReference type="ARBA" id="ARBA00022679"/>
    </source>
</evidence>
<evidence type="ECO:0000313" key="13">
    <source>
        <dbReference type="Proteomes" id="UP000238218"/>
    </source>
</evidence>
<reference evidence="12 13" key="2">
    <citation type="submission" date="2018-03" db="EMBL/GenBank/DDBJ databases">
        <title>The ancient ancestry and fast evolution of plastids.</title>
        <authorList>
            <person name="Moore K.R."/>
            <person name="Magnabosco C."/>
            <person name="Momper L."/>
            <person name="Gold D.A."/>
            <person name="Bosak T."/>
            <person name="Fournier G.P."/>
        </authorList>
    </citation>
    <scope>NUCLEOTIDE SEQUENCE [LARGE SCALE GENOMIC DNA]</scope>
    <source>
        <strain evidence="12 13">CCALA 015</strain>
    </source>
</reference>
<keyword evidence="5" id="KW-0479">Metal-binding</keyword>
<dbReference type="Proteomes" id="UP000238218">
    <property type="component" value="Unassembled WGS sequence"/>
</dbReference>
<proteinExistence type="inferred from homology"/>
<evidence type="ECO:0000256" key="1">
    <source>
        <dbReference type="ARBA" id="ARBA00001933"/>
    </source>
</evidence>
<sequence length="408" mass="41831">MPPALPEAVGAGAPPREIYLDACATAPPAAAVLEAMDRAHREAWANPSSLHGPGLAAAERLERDRQAIAASLGCGGDELVLLSGGSEAIHTALVGSDGPLEAGRVLLSAVEHPASYAAAAALARRGWDVQLLPVDRRGVVDLEILRSLLTPPTRLVSVLWGQSEVGTLQPIEAIGALCRQAGVRFHVDAVQVVGHRRVAFSRLPVDLLSCAAHKLQGPRGVGALLVRRGVRLEPLIGGAQEGGRRGGTEPVALVAGFAAALELADRRLAAHGGDDPLSSLRDPLLAALRQRQGVRLSGPEPDAAAGRLPHHISLLVDGPDGRPLGGRRLVRELARRGYAVSSGSACTSAGAAAGTAGTSAVLLAMGYGPAEAASGLRISLGPWNSPDDLAGLPAALEQARRRVAEAPG</sequence>
<evidence type="ECO:0000259" key="11">
    <source>
        <dbReference type="Pfam" id="PF00266"/>
    </source>
</evidence>
<dbReference type="PROSITE" id="PS00595">
    <property type="entry name" value="AA_TRANSFER_CLASS_5"/>
    <property type="match status" value="1"/>
</dbReference>
<keyword evidence="6" id="KW-0663">Pyridoxal phosphate</keyword>
<evidence type="ECO:0000256" key="10">
    <source>
        <dbReference type="RuleBase" id="RU004504"/>
    </source>
</evidence>
<feature type="domain" description="Aminotransferase class V" evidence="11">
    <location>
        <begin position="18"/>
        <end position="389"/>
    </location>
</feature>
<keyword evidence="4" id="KW-0808">Transferase</keyword>
<dbReference type="Gene3D" id="3.40.640.10">
    <property type="entry name" value="Type I PLP-dependent aspartate aminotransferase-like (Major domain)"/>
    <property type="match status" value="1"/>
</dbReference>
<protein>
    <recommendedName>
        <fullName evidence="3">cysteine desulfurase</fullName>
        <ecNumber evidence="3">2.8.1.7</ecNumber>
    </recommendedName>
</protein>
<dbReference type="InterPro" id="IPR015421">
    <property type="entry name" value="PyrdxlP-dep_Trfase_major"/>
</dbReference>
<evidence type="ECO:0000256" key="8">
    <source>
        <dbReference type="ARBA" id="ARBA00023014"/>
    </source>
</evidence>
<dbReference type="EMBL" id="PVWP01000002">
    <property type="protein sequence ID" value="PSB38738.1"/>
    <property type="molecule type" value="Genomic_DNA"/>
</dbReference>
<evidence type="ECO:0000313" key="12">
    <source>
        <dbReference type="EMBL" id="PSB38738.1"/>
    </source>
</evidence>
<evidence type="ECO:0000256" key="9">
    <source>
        <dbReference type="ARBA" id="ARBA00050776"/>
    </source>
</evidence>